<comment type="subcellular location">
    <subcellularLocation>
        <location evidence="1">Cell membrane</location>
        <topology evidence="1">Multi-pass membrane protein</topology>
    </subcellularLocation>
</comment>
<dbReference type="SUPFAM" id="SSF103473">
    <property type="entry name" value="MFS general substrate transporter"/>
    <property type="match status" value="1"/>
</dbReference>
<reference evidence="9 10" key="1">
    <citation type="submission" date="2015-03" db="EMBL/GenBank/DDBJ databases">
        <title>Luteipulveratus halotolerans sp. nov., a novel actinobacterium (Dermacoccaceae) from Sarawak, Malaysia.</title>
        <authorList>
            <person name="Juboi H."/>
            <person name="Basik A."/>
            <person name="Shamsul S.S."/>
            <person name="Arnold P."/>
            <person name="Schmitt E.K."/>
            <person name="Sanglier J.-J."/>
            <person name="Yeo T."/>
        </authorList>
    </citation>
    <scope>NUCLEOTIDE SEQUENCE [LARGE SCALE GENOMIC DNA]</scope>
    <source>
        <strain evidence="9 10">MN07-A0370</strain>
    </source>
</reference>
<feature type="domain" description="Major facilitator superfamily (MFS) profile" evidence="8">
    <location>
        <begin position="7"/>
        <end position="400"/>
    </location>
</feature>
<accession>A0A0K1JR50</accession>
<dbReference type="AlphaFoldDB" id="A0A0K1JR50"/>
<dbReference type="CDD" id="cd06173">
    <property type="entry name" value="MFS_MefA_like"/>
    <property type="match status" value="1"/>
</dbReference>
<keyword evidence="4 7" id="KW-0812">Transmembrane</keyword>
<dbReference type="PROSITE" id="PS50850">
    <property type="entry name" value="MFS"/>
    <property type="match status" value="1"/>
</dbReference>
<dbReference type="PANTHER" id="PTHR23513:SF6">
    <property type="entry name" value="MAJOR FACILITATOR SUPERFAMILY ASSOCIATED DOMAIN-CONTAINING PROTEIN"/>
    <property type="match status" value="1"/>
</dbReference>
<feature type="transmembrane region" description="Helical" evidence="7">
    <location>
        <begin position="254"/>
        <end position="278"/>
    </location>
</feature>
<dbReference type="InterPro" id="IPR022324">
    <property type="entry name" value="Bacilysin_exporter_BacE_put"/>
</dbReference>
<name>A0A0K1JR50_9MICO</name>
<feature type="transmembrane region" description="Helical" evidence="7">
    <location>
        <begin position="105"/>
        <end position="122"/>
    </location>
</feature>
<keyword evidence="6 7" id="KW-0472">Membrane</keyword>
<dbReference type="Gene3D" id="1.20.1250.20">
    <property type="entry name" value="MFS general substrate transporter like domains"/>
    <property type="match status" value="1"/>
</dbReference>
<gene>
    <name evidence="9" type="ORF">VV02_18265</name>
</gene>
<feature type="transmembrane region" description="Helical" evidence="7">
    <location>
        <begin position="224"/>
        <end position="248"/>
    </location>
</feature>
<keyword evidence="2" id="KW-0813">Transport</keyword>
<evidence type="ECO:0000256" key="5">
    <source>
        <dbReference type="ARBA" id="ARBA00022989"/>
    </source>
</evidence>
<dbReference type="InterPro" id="IPR010290">
    <property type="entry name" value="TM_effector"/>
</dbReference>
<feature type="transmembrane region" description="Helical" evidence="7">
    <location>
        <begin position="374"/>
        <end position="394"/>
    </location>
</feature>
<dbReference type="GO" id="GO:0005886">
    <property type="term" value="C:plasma membrane"/>
    <property type="evidence" value="ECO:0007669"/>
    <property type="project" value="UniProtKB-SubCell"/>
</dbReference>
<dbReference type="EMBL" id="CP011112">
    <property type="protein sequence ID" value="AKU19073.1"/>
    <property type="molecule type" value="Genomic_DNA"/>
</dbReference>
<keyword evidence="5 7" id="KW-1133">Transmembrane helix</keyword>
<evidence type="ECO:0000256" key="4">
    <source>
        <dbReference type="ARBA" id="ARBA00022692"/>
    </source>
</evidence>
<sequence length="412" mass="43447">MRQFLPILRSRRLATVLGGEGLSMIGDTAFEVALAWMVIETTGSVGALAGILLAHTVPRGALLLLGGAYVDRFSPRLVMGICHVVRAALMAALAVLTFIDRAELWHLYGVAFVMGTSAAFFTPASESVLPAIVPEEQLDRGNALQGLAEQISYIVGPVLGGLLTAADGSWLVFALNALTFAVAAVTVRWAPRAPSDQPSPRVREVIRDIGEGLRHARRTREVRLVLLVISAATLSYSGLFAVGLPILARSMSESAMALALMVSGWGVGQFIGALCAVVTGLPRRWGLLIIVMTVAEGAVFIALGFMPSAWAAALILCLLGIGVSYSSDVALPTFIQTTTPAHLLGRISAVMQVPRVVLEPLSIALLGATLHYSLQWGFALCAVPVLLVGLVLALDPSARRLSATKDRAVQAS</sequence>
<dbReference type="PANTHER" id="PTHR23513">
    <property type="entry name" value="INTEGRAL MEMBRANE EFFLUX PROTEIN-RELATED"/>
    <property type="match status" value="1"/>
</dbReference>
<evidence type="ECO:0000256" key="7">
    <source>
        <dbReference type="SAM" id="Phobius"/>
    </source>
</evidence>
<dbReference type="GO" id="GO:0022857">
    <property type="term" value="F:transmembrane transporter activity"/>
    <property type="evidence" value="ECO:0007669"/>
    <property type="project" value="InterPro"/>
</dbReference>
<evidence type="ECO:0000256" key="6">
    <source>
        <dbReference type="ARBA" id="ARBA00023136"/>
    </source>
</evidence>
<evidence type="ECO:0000256" key="1">
    <source>
        <dbReference type="ARBA" id="ARBA00004651"/>
    </source>
</evidence>
<evidence type="ECO:0000313" key="10">
    <source>
        <dbReference type="Proteomes" id="UP000066480"/>
    </source>
</evidence>
<dbReference type="Proteomes" id="UP000066480">
    <property type="component" value="Chromosome"/>
</dbReference>
<dbReference type="KEGG" id="lmoi:VV02_18265"/>
<dbReference type="Pfam" id="PF05977">
    <property type="entry name" value="MFS_3"/>
    <property type="match status" value="1"/>
</dbReference>
<proteinExistence type="predicted"/>
<evidence type="ECO:0000256" key="2">
    <source>
        <dbReference type="ARBA" id="ARBA00022448"/>
    </source>
</evidence>
<keyword evidence="3" id="KW-1003">Cell membrane</keyword>
<dbReference type="InterPro" id="IPR020846">
    <property type="entry name" value="MFS_dom"/>
</dbReference>
<evidence type="ECO:0000256" key="3">
    <source>
        <dbReference type="ARBA" id="ARBA00022475"/>
    </source>
</evidence>
<feature type="transmembrane region" description="Helical" evidence="7">
    <location>
        <begin position="77"/>
        <end position="99"/>
    </location>
</feature>
<feature type="transmembrane region" description="Helical" evidence="7">
    <location>
        <begin position="170"/>
        <end position="191"/>
    </location>
</feature>
<dbReference type="PATRIC" id="fig|571913.6.peg.3704"/>
<organism evidence="9 10">
    <name type="scientific">Luteipulveratus mongoliensis</name>
    <dbReference type="NCBI Taxonomy" id="571913"/>
    <lineage>
        <taxon>Bacteria</taxon>
        <taxon>Bacillati</taxon>
        <taxon>Actinomycetota</taxon>
        <taxon>Actinomycetes</taxon>
        <taxon>Micrococcales</taxon>
        <taxon>Dermacoccaceae</taxon>
        <taxon>Luteipulveratus</taxon>
    </lineage>
</organism>
<dbReference type="PRINTS" id="PR01988">
    <property type="entry name" value="EXPORTERBACE"/>
</dbReference>
<dbReference type="InterPro" id="IPR036259">
    <property type="entry name" value="MFS_trans_sf"/>
</dbReference>
<keyword evidence="10" id="KW-1185">Reference proteome</keyword>
<evidence type="ECO:0000313" key="9">
    <source>
        <dbReference type="EMBL" id="AKU19073.1"/>
    </source>
</evidence>
<dbReference type="STRING" id="571913.VV02_18265"/>
<feature type="transmembrane region" description="Helical" evidence="7">
    <location>
        <begin position="285"/>
        <end position="303"/>
    </location>
</feature>
<evidence type="ECO:0000259" key="8">
    <source>
        <dbReference type="PROSITE" id="PS50850"/>
    </source>
</evidence>
<protein>
    <recommendedName>
        <fullName evidence="8">Major facilitator superfamily (MFS) profile domain-containing protein</fullName>
    </recommendedName>
</protein>